<dbReference type="CDD" id="cd10791">
    <property type="entry name" value="GH38N_AMII_like_1"/>
    <property type="match status" value="1"/>
</dbReference>
<dbReference type="InterPro" id="IPR011013">
    <property type="entry name" value="Gal_mutarotase_sf_dom"/>
</dbReference>
<keyword evidence="4" id="KW-0378">Hydrolase</keyword>
<dbReference type="RefSeq" id="WP_175495362.1">
    <property type="nucleotide sequence ID" value="NZ_FOTR01000003.1"/>
</dbReference>
<name>A0A1I4K273_9BACI</name>
<dbReference type="InterPro" id="IPR041147">
    <property type="entry name" value="GH38_C"/>
</dbReference>
<feature type="domain" description="Glycosyl hydrolase family 38 C-terminal" evidence="2">
    <location>
        <begin position="621"/>
        <end position="774"/>
    </location>
</feature>
<dbReference type="GO" id="GO:0006013">
    <property type="term" value="P:mannose metabolic process"/>
    <property type="evidence" value="ECO:0007669"/>
    <property type="project" value="InterPro"/>
</dbReference>
<gene>
    <name evidence="4" type="ORF">SAMN04487943_103296</name>
</gene>
<keyword evidence="5" id="KW-1185">Reference proteome</keyword>
<dbReference type="Proteomes" id="UP000198565">
    <property type="component" value="Unassembled WGS sequence"/>
</dbReference>
<evidence type="ECO:0000313" key="4">
    <source>
        <dbReference type="EMBL" id="SFL72536.1"/>
    </source>
</evidence>
<dbReference type="PANTHER" id="PTHR46017">
    <property type="entry name" value="ALPHA-MANNOSIDASE 2C1"/>
    <property type="match status" value="1"/>
</dbReference>
<dbReference type="GO" id="GO:0009313">
    <property type="term" value="P:oligosaccharide catabolic process"/>
    <property type="evidence" value="ECO:0007669"/>
    <property type="project" value="TreeGrafter"/>
</dbReference>
<dbReference type="AlphaFoldDB" id="A0A1I4K273"/>
<dbReference type="Pfam" id="PF07748">
    <property type="entry name" value="Glyco_hydro_38C"/>
    <property type="match status" value="1"/>
</dbReference>
<dbReference type="SUPFAM" id="SSF88713">
    <property type="entry name" value="Glycoside hydrolase/deacetylase"/>
    <property type="match status" value="1"/>
</dbReference>
<dbReference type="Gene3D" id="3.20.110.10">
    <property type="entry name" value="Glycoside hydrolase 38, N terminal domain"/>
    <property type="match status" value="1"/>
</dbReference>
<dbReference type="InterPro" id="IPR013780">
    <property type="entry name" value="Glyco_hydro_b"/>
</dbReference>
<dbReference type="InterPro" id="IPR011682">
    <property type="entry name" value="Glyco_hydro_38_C"/>
</dbReference>
<dbReference type="PANTHER" id="PTHR46017:SF1">
    <property type="entry name" value="ALPHA-MANNOSIDASE 2C1"/>
    <property type="match status" value="1"/>
</dbReference>
<reference evidence="5" key="1">
    <citation type="submission" date="2016-10" db="EMBL/GenBank/DDBJ databases">
        <authorList>
            <person name="Varghese N."/>
            <person name="Submissions S."/>
        </authorList>
    </citation>
    <scope>NUCLEOTIDE SEQUENCE [LARGE SCALE GENOMIC DNA]</scope>
    <source>
        <strain evidence="5">CGMCC 1.4250</strain>
    </source>
</reference>
<dbReference type="EMBL" id="FOTR01000003">
    <property type="protein sequence ID" value="SFL72536.1"/>
    <property type="molecule type" value="Genomic_DNA"/>
</dbReference>
<dbReference type="SUPFAM" id="SSF74650">
    <property type="entry name" value="Galactose mutarotase-like"/>
    <property type="match status" value="1"/>
</dbReference>
<proteinExistence type="predicted"/>
<dbReference type="InterPro" id="IPR027291">
    <property type="entry name" value="Glyco_hydro_38_N_sf"/>
</dbReference>
<dbReference type="GO" id="GO:0030246">
    <property type="term" value="F:carbohydrate binding"/>
    <property type="evidence" value="ECO:0007669"/>
    <property type="project" value="InterPro"/>
</dbReference>
<dbReference type="GO" id="GO:0004559">
    <property type="term" value="F:alpha-mannosidase activity"/>
    <property type="evidence" value="ECO:0007669"/>
    <property type="project" value="InterPro"/>
</dbReference>
<sequence length="986" mass="113035">MTNNAKIKDSQNSAKVISFSAENTVFFVRKESELKQVVLVNIELEERISGAELVLTSKHDKIVEYVGQIGAGRSTLEMYVPEVSEPTSYRVVLRWNSNEMGDTVTVLPEKHWTVHVVQHSHLDVGYTDPQYEVLEHHLLYLDQVLELCDIDEKNMDTNFKWVIEVTWPLKYWLKSRPKGQIEKMLQRIKEGRIEVAGAYMSMHTEAYHIDELARTFETTQQLRDEYGIEIDTVLQTDVPGHTKGFLKCLTQMDIKYLSVAHNYAGRSIPHLLPGEKLQRPFYWLQENGQKVLVWYTDTPHGIYMEGNRLGIADSYEETFRKLPELFEQLAEEDYTLDTLHLRVQGSHWDNAGPSIIPSEVAKQWNEKWAYPKIVTSTNKQFFESVEAKENLDIPTFKGDWSDWWADGIGQGAYPNGINRKSHHLLRFAEAFHSIAAMHDNTYDYPQQELQSAFDNMVLFDEHTWGAWNPWDKSLSNNTSGQIQWSTKKGFALNAYNQSLTEYRRSKHLLLNLLDCEHVENMSSIVVYNPESFERTDIVTVFIPFGKIDVRKPFHVVDNMSGEEITFSINLRMESTPKPRGAFIKFVAENTPSFGYKTYHVLETTNEDVYHSDVIDNESNILENGFYKIIFDQETGGITNIIDKEINQEIVNSKSPFQLNQYVYDSYTTAPRFNHLSSRTTGDSNTLGKRSTAHLAKVEQSESNAVFQKMKITLHAPGCEWIEQEVTLYRNLKRIDIVNRLMKAETESKEAVYIPFPFNVEGGKLRYETTGDYVSPEDPHVPGSCHYMKAIQHWLSVSNPEYTVLWGTMEAPLIQLENIHIPYAPFETTLPVNEAQTIYSYALHNIWDTNFPNKQGGEIEFHYSISSHSGDFDPIEAYKFGSKVQHPLSSVTVPYNIENSGDSFVTSDKDNIQILAIRKTGSNLFNVRLQEIAGVDTTVTLNFKDVAIKNAYTSNIANGDLQKTKSKDNSITVKVNKNDIQTVLINI</sequence>
<dbReference type="STRING" id="334253.SAMN04487943_103296"/>
<evidence type="ECO:0000259" key="1">
    <source>
        <dbReference type="Pfam" id="PF01074"/>
    </source>
</evidence>
<dbReference type="Gene3D" id="2.70.98.30">
    <property type="entry name" value="Golgi alpha-mannosidase II, domain 4"/>
    <property type="match status" value="1"/>
</dbReference>
<dbReference type="Pfam" id="PF01074">
    <property type="entry name" value="Glyco_hydro_38N"/>
    <property type="match status" value="1"/>
</dbReference>
<feature type="domain" description="Glycosyl hydrolases family 38 C-terminal" evidence="3">
    <location>
        <begin position="910"/>
        <end position="982"/>
    </location>
</feature>
<organism evidence="4 5">
    <name type="scientific">Gracilibacillus orientalis</name>
    <dbReference type="NCBI Taxonomy" id="334253"/>
    <lineage>
        <taxon>Bacteria</taxon>
        <taxon>Bacillati</taxon>
        <taxon>Bacillota</taxon>
        <taxon>Bacilli</taxon>
        <taxon>Bacillales</taxon>
        <taxon>Bacillaceae</taxon>
        <taxon>Gracilibacillus</taxon>
    </lineage>
</organism>
<protein>
    <submittedName>
        <fullName evidence="4">Glycosyl hydrolases family 38 C-terminal domain-containing protein</fullName>
    </submittedName>
</protein>
<accession>A0A1I4K273</accession>
<evidence type="ECO:0000259" key="2">
    <source>
        <dbReference type="Pfam" id="PF07748"/>
    </source>
</evidence>
<dbReference type="InterPro" id="IPR011330">
    <property type="entry name" value="Glyco_hydro/deAcase_b/a-brl"/>
</dbReference>
<dbReference type="InterPro" id="IPR000602">
    <property type="entry name" value="Glyco_hydro_38_N"/>
</dbReference>
<evidence type="ECO:0000259" key="3">
    <source>
        <dbReference type="Pfam" id="PF17677"/>
    </source>
</evidence>
<evidence type="ECO:0000313" key="5">
    <source>
        <dbReference type="Proteomes" id="UP000198565"/>
    </source>
</evidence>
<dbReference type="Gene3D" id="2.60.40.1180">
    <property type="entry name" value="Golgi alpha-mannosidase II"/>
    <property type="match status" value="1"/>
</dbReference>
<feature type="domain" description="Glycoside hydrolase family 38 N-terminal" evidence="1">
    <location>
        <begin position="113"/>
        <end position="396"/>
    </location>
</feature>
<dbReference type="Pfam" id="PF17677">
    <property type="entry name" value="Glyco_hydro38C2"/>
    <property type="match status" value="1"/>
</dbReference>